<proteinExistence type="predicted"/>
<reference evidence="2" key="1">
    <citation type="submission" date="2017-02" db="EMBL/GenBank/DDBJ databases">
        <authorList>
            <person name="Varghese N."/>
            <person name="Submissions S."/>
        </authorList>
    </citation>
    <scope>NUCLEOTIDE SEQUENCE [LARGE SCALE GENOMIC DNA]</scope>
    <source>
        <strain evidence="2">ATCC 35199</strain>
    </source>
</reference>
<evidence type="ECO:0000313" key="1">
    <source>
        <dbReference type="EMBL" id="SKB75601.1"/>
    </source>
</evidence>
<keyword evidence="2" id="KW-1185">Reference proteome</keyword>
<dbReference type="AlphaFoldDB" id="A0A1T5DVD4"/>
<feature type="non-terminal residue" evidence="1">
    <location>
        <position position="62"/>
    </location>
</feature>
<name>A0A1T5DVD4_9FIRM</name>
<gene>
    <name evidence="1" type="ORF">SAMN02745120_0159</name>
</gene>
<dbReference type="RefSeq" id="WP_143215840.1">
    <property type="nucleotide sequence ID" value="NZ_FUYN01000018.1"/>
</dbReference>
<dbReference type="EMBL" id="FUYN01000018">
    <property type="protein sequence ID" value="SKB75601.1"/>
    <property type="molecule type" value="Genomic_DNA"/>
</dbReference>
<evidence type="ECO:0000313" key="2">
    <source>
        <dbReference type="Proteomes" id="UP000243406"/>
    </source>
</evidence>
<protein>
    <submittedName>
        <fullName evidence="1">Uncharacterized protein</fullName>
    </submittedName>
</protein>
<sequence>MDDKIIIYELQVDSKRYFNLYPFHRDCIFRKYELPNGYKIDKGYFGQTLIFNENNKVCSLIN</sequence>
<accession>A0A1T5DVD4</accession>
<organism evidence="1 2">
    <name type="scientific">Acetoanaerobium noterae</name>
    <dbReference type="NCBI Taxonomy" id="745369"/>
    <lineage>
        <taxon>Bacteria</taxon>
        <taxon>Bacillati</taxon>
        <taxon>Bacillota</taxon>
        <taxon>Clostridia</taxon>
        <taxon>Peptostreptococcales</taxon>
        <taxon>Filifactoraceae</taxon>
        <taxon>Acetoanaerobium</taxon>
    </lineage>
</organism>
<dbReference type="Proteomes" id="UP000243406">
    <property type="component" value="Unassembled WGS sequence"/>
</dbReference>